<dbReference type="GO" id="GO:0009042">
    <property type="term" value="F:valine-pyruvate transaminase activity"/>
    <property type="evidence" value="ECO:0007669"/>
    <property type="project" value="UniProtKB-EC"/>
</dbReference>
<evidence type="ECO:0000256" key="3">
    <source>
        <dbReference type="ARBA" id="ARBA00022576"/>
    </source>
</evidence>
<name>A0A3B0TET5_9ZZZZ</name>
<dbReference type="EC" id="2.6.1.66" evidence="7"/>
<evidence type="ECO:0000256" key="5">
    <source>
        <dbReference type="ARBA" id="ARBA00022898"/>
    </source>
</evidence>
<feature type="domain" description="Aminotransferase class I/classII large" evidence="6">
    <location>
        <begin position="34"/>
        <end position="381"/>
    </location>
</feature>
<organism evidence="7">
    <name type="scientific">hydrothermal vent metagenome</name>
    <dbReference type="NCBI Taxonomy" id="652676"/>
    <lineage>
        <taxon>unclassified sequences</taxon>
        <taxon>metagenomes</taxon>
        <taxon>ecological metagenomes</taxon>
    </lineage>
</organism>
<evidence type="ECO:0000256" key="4">
    <source>
        <dbReference type="ARBA" id="ARBA00022679"/>
    </source>
</evidence>
<dbReference type="InterPro" id="IPR015421">
    <property type="entry name" value="PyrdxlP-dep_Trfase_major"/>
</dbReference>
<evidence type="ECO:0000259" key="6">
    <source>
        <dbReference type="Pfam" id="PF00155"/>
    </source>
</evidence>
<protein>
    <submittedName>
        <fullName evidence="7">Valine--pyruvate aminotransferase</fullName>
        <ecNumber evidence="7">2.6.1.66</ecNumber>
    </submittedName>
</protein>
<dbReference type="GO" id="GO:0006520">
    <property type="term" value="P:amino acid metabolic process"/>
    <property type="evidence" value="ECO:0007669"/>
    <property type="project" value="InterPro"/>
</dbReference>
<comment type="cofactor">
    <cofactor evidence="1">
        <name>pyridoxal 5'-phosphate</name>
        <dbReference type="ChEBI" id="CHEBI:597326"/>
    </cofactor>
</comment>
<keyword evidence="5" id="KW-0663">Pyridoxal phosphate</keyword>
<evidence type="ECO:0000256" key="1">
    <source>
        <dbReference type="ARBA" id="ARBA00001933"/>
    </source>
</evidence>
<dbReference type="InterPro" id="IPR004839">
    <property type="entry name" value="Aminotransferase_I/II_large"/>
</dbReference>
<dbReference type="Pfam" id="PF00155">
    <property type="entry name" value="Aminotran_1_2"/>
    <property type="match status" value="1"/>
</dbReference>
<keyword evidence="3 7" id="KW-0032">Aminotransferase</keyword>
<dbReference type="AlphaFoldDB" id="A0A3B0TET5"/>
<sequence length="392" mass="41959">MTPRLSFSARGNVDPFLAMDVLARANAAQASGRDILHLEVGQPGGQAPACVLEAARVALDHERIGYTQALGRPSLRARIARHYGEVYGVDLDPGRVVVTTGSSAGFVLSYLAAFDAGARVGIAEPGYPANRNILKSLDLVPVGLRVGPQNRWQPTVADLQALTGADRLDGLLIASPANPTGTMVTRDAFAGLIGHCAENGIWFLSDEIYHGLTYGEAAATALEFSSEVIVINSFSKYYCMTGWRIGWLVVPEALVRVVERLAQNLFISPPTLSQFAAEAAFDACDELEARKSVYAGNRDVLAGALKAGGQVEIAPPDGAFYLYADMRRFTNDSQGLARAMLEETGVAATPGLDFDPVDGGLYLRFSFAEDPAVIARAADKLHRWLAYRALEG</sequence>
<evidence type="ECO:0000256" key="2">
    <source>
        <dbReference type="ARBA" id="ARBA00007441"/>
    </source>
</evidence>
<dbReference type="PANTHER" id="PTHR46383:SF2">
    <property type="entry name" value="AMINOTRANSFERASE"/>
    <property type="match status" value="1"/>
</dbReference>
<dbReference type="InterPro" id="IPR050596">
    <property type="entry name" value="AspAT/PAT-like"/>
</dbReference>
<keyword evidence="7" id="KW-0670">Pyruvate</keyword>
<dbReference type="PANTHER" id="PTHR46383">
    <property type="entry name" value="ASPARTATE AMINOTRANSFERASE"/>
    <property type="match status" value="1"/>
</dbReference>
<dbReference type="SUPFAM" id="SSF53383">
    <property type="entry name" value="PLP-dependent transferases"/>
    <property type="match status" value="1"/>
</dbReference>
<dbReference type="GO" id="GO:0030170">
    <property type="term" value="F:pyridoxal phosphate binding"/>
    <property type="evidence" value="ECO:0007669"/>
    <property type="project" value="InterPro"/>
</dbReference>
<dbReference type="EMBL" id="UOEM01000084">
    <property type="protein sequence ID" value="VAW15410.1"/>
    <property type="molecule type" value="Genomic_DNA"/>
</dbReference>
<accession>A0A3B0TET5</accession>
<dbReference type="InterPro" id="IPR015424">
    <property type="entry name" value="PyrdxlP-dep_Trfase"/>
</dbReference>
<evidence type="ECO:0000313" key="7">
    <source>
        <dbReference type="EMBL" id="VAW15410.1"/>
    </source>
</evidence>
<gene>
    <name evidence="7" type="ORF">MNBD_ALPHA09-540</name>
</gene>
<keyword evidence="4 7" id="KW-0808">Transferase</keyword>
<dbReference type="Gene3D" id="3.40.640.10">
    <property type="entry name" value="Type I PLP-dependent aspartate aminotransferase-like (Major domain)"/>
    <property type="match status" value="1"/>
</dbReference>
<reference evidence="7" key="1">
    <citation type="submission" date="2018-06" db="EMBL/GenBank/DDBJ databases">
        <authorList>
            <person name="Zhirakovskaya E."/>
        </authorList>
    </citation>
    <scope>NUCLEOTIDE SEQUENCE</scope>
</reference>
<dbReference type="CDD" id="cd00609">
    <property type="entry name" value="AAT_like"/>
    <property type="match status" value="1"/>
</dbReference>
<proteinExistence type="inferred from homology"/>
<comment type="similarity">
    <text evidence="2">Belongs to the class-I pyridoxal-phosphate-dependent aminotransferase family.</text>
</comment>